<reference evidence="2 3" key="1">
    <citation type="submission" date="2020-01" db="EMBL/GenBank/DDBJ databases">
        <title>Patterns of diversity and host range of bacteriophage communities associated with bean-nodulatin bacteria.</title>
        <authorList>
            <person name="Vann Cauwenberghe J."/>
            <person name="Santamaria R.I."/>
            <person name="Bustos P."/>
            <person name="Juarez S."/>
            <person name="Gonzalez V."/>
        </authorList>
    </citation>
    <scope>NUCLEOTIDE SEQUENCE [LARGE SCALE GENOMIC DNA]</scope>
</reference>
<feature type="domain" description="Glycoside hydrolase family 19 catalytic" evidence="1">
    <location>
        <begin position="46"/>
        <end position="145"/>
    </location>
</feature>
<dbReference type="InterPro" id="IPR023346">
    <property type="entry name" value="Lysozyme-like_dom_sf"/>
</dbReference>
<dbReference type="Pfam" id="PF00182">
    <property type="entry name" value="Glyco_hydro_19"/>
    <property type="match status" value="1"/>
</dbReference>
<keyword evidence="3" id="KW-1185">Reference proteome</keyword>
<dbReference type="SUPFAM" id="SSF53955">
    <property type="entry name" value="Lysozyme-like"/>
    <property type="match status" value="1"/>
</dbReference>
<gene>
    <name evidence="2" type="ORF">EVB93_345</name>
</gene>
<protein>
    <submittedName>
        <fullName evidence="2">Glycoside hydrolase family 19 chitinase protein</fullName>
    </submittedName>
</protein>
<dbReference type="GO" id="GO:0004568">
    <property type="term" value="F:chitinase activity"/>
    <property type="evidence" value="ECO:0007669"/>
    <property type="project" value="InterPro"/>
</dbReference>
<evidence type="ECO:0000313" key="3">
    <source>
        <dbReference type="Proteomes" id="UP000629603"/>
    </source>
</evidence>
<name>A0A7S5R5D3_9CAUD</name>
<dbReference type="Gene3D" id="1.10.530.10">
    <property type="match status" value="1"/>
</dbReference>
<organism evidence="2 3">
    <name type="scientific">Rhizobium phage RHph_TM30</name>
    <dbReference type="NCBI Taxonomy" id="2509764"/>
    <lineage>
        <taxon>Viruses</taxon>
        <taxon>Duplodnaviria</taxon>
        <taxon>Heunggongvirae</taxon>
        <taxon>Uroviricota</taxon>
        <taxon>Caudoviricetes</taxon>
        <taxon>Kleczkowskaviridae</taxon>
        <taxon>Cuauhnahuacvirus</taxon>
        <taxon>Cuauhnahuacvirus TM30</taxon>
    </lineage>
</organism>
<dbReference type="GO" id="GO:0016998">
    <property type="term" value="P:cell wall macromolecule catabolic process"/>
    <property type="evidence" value="ECO:0007669"/>
    <property type="project" value="InterPro"/>
</dbReference>
<sequence length="201" mass="22515">MLINREKFYDGIKKNGLFTSLTQSQVNGLNFILGEIEAEVEDTRWAAYMLATAYHETAKTMLPVKEYGGNAYYTKMYDIKGTRPKLALQMGNKNPGDGAKYCGRGYVQLTWYNNYLNMGKLLGVDLVGNPELAMDPKIAARIMIEGMTKGQSTRGDFTGVSLENYFNSNTTDWVNARRIINGLDRAKDVATYAQKFNSVLA</sequence>
<keyword evidence="2" id="KW-0378">Hydrolase</keyword>
<accession>A0A7S5R5D3</accession>
<dbReference type="Proteomes" id="UP000629603">
    <property type="component" value="Segment"/>
</dbReference>
<proteinExistence type="predicted"/>
<evidence type="ECO:0000259" key="1">
    <source>
        <dbReference type="Pfam" id="PF00182"/>
    </source>
</evidence>
<dbReference type="EMBL" id="MN988521">
    <property type="protein sequence ID" value="QIG71432.1"/>
    <property type="molecule type" value="Genomic_DNA"/>
</dbReference>
<dbReference type="GO" id="GO:0006032">
    <property type="term" value="P:chitin catabolic process"/>
    <property type="evidence" value="ECO:0007669"/>
    <property type="project" value="InterPro"/>
</dbReference>
<dbReference type="InterPro" id="IPR000726">
    <property type="entry name" value="Glyco_hydro_19_cat"/>
</dbReference>
<evidence type="ECO:0000313" key="2">
    <source>
        <dbReference type="EMBL" id="QIG71432.1"/>
    </source>
</evidence>